<accession>A0A1G8XKF6</accession>
<dbReference type="Gene3D" id="1.10.3720.10">
    <property type="entry name" value="MetI-like"/>
    <property type="match status" value="1"/>
</dbReference>
<proteinExistence type="inferred from homology"/>
<dbReference type="RefSeq" id="WP_090761673.1">
    <property type="nucleotide sequence ID" value="NZ_FNFB01000004.1"/>
</dbReference>
<evidence type="ECO:0000256" key="6">
    <source>
        <dbReference type="ARBA" id="ARBA00023136"/>
    </source>
</evidence>
<dbReference type="PROSITE" id="PS50928">
    <property type="entry name" value="ABC_TM1"/>
    <property type="match status" value="1"/>
</dbReference>
<dbReference type="GO" id="GO:0005886">
    <property type="term" value="C:plasma membrane"/>
    <property type="evidence" value="ECO:0007669"/>
    <property type="project" value="UniProtKB-SubCell"/>
</dbReference>
<protein>
    <submittedName>
        <fullName evidence="9">Multiple sugar transport system permease protein</fullName>
    </submittedName>
</protein>
<evidence type="ECO:0000256" key="3">
    <source>
        <dbReference type="ARBA" id="ARBA00022475"/>
    </source>
</evidence>
<dbReference type="OrthoDB" id="7314804at2"/>
<evidence type="ECO:0000256" key="4">
    <source>
        <dbReference type="ARBA" id="ARBA00022692"/>
    </source>
</evidence>
<dbReference type="Proteomes" id="UP000198683">
    <property type="component" value="Unassembled WGS sequence"/>
</dbReference>
<feature type="transmembrane region" description="Helical" evidence="7">
    <location>
        <begin position="64"/>
        <end position="88"/>
    </location>
</feature>
<dbReference type="InterPro" id="IPR000515">
    <property type="entry name" value="MetI-like"/>
</dbReference>
<keyword evidence="3" id="KW-1003">Cell membrane</keyword>
<evidence type="ECO:0000313" key="9">
    <source>
        <dbReference type="EMBL" id="SDJ91061.1"/>
    </source>
</evidence>
<dbReference type="Pfam" id="PF00528">
    <property type="entry name" value="BPD_transp_1"/>
    <property type="match status" value="1"/>
</dbReference>
<feature type="transmembrane region" description="Helical" evidence="7">
    <location>
        <begin position="235"/>
        <end position="257"/>
    </location>
</feature>
<keyword evidence="6 7" id="KW-0472">Membrane</keyword>
<comment type="similarity">
    <text evidence="7">Belongs to the binding-protein-dependent transport system permease family.</text>
</comment>
<feature type="transmembrane region" description="Helical" evidence="7">
    <location>
        <begin position="185"/>
        <end position="203"/>
    </location>
</feature>
<evidence type="ECO:0000256" key="1">
    <source>
        <dbReference type="ARBA" id="ARBA00004651"/>
    </source>
</evidence>
<dbReference type="EMBL" id="FNFB01000004">
    <property type="protein sequence ID" value="SDJ91061.1"/>
    <property type="molecule type" value="Genomic_DNA"/>
</dbReference>
<name>A0A1G8XKF6_9ACTN</name>
<dbReference type="InterPro" id="IPR035906">
    <property type="entry name" value="MetI-like_sf"/>
</dbReference>
<feature type="domain" description="ABC transmembrane type-1" evidence="8">
    <location>
        <begin position="65"/>
        <end position="257"/>
    </location>
</feature>
<organism evidence="9 10">
    <name type="scientific">Nonomuraea maritima</name>
    <dbReference type="NCBI Taxonomy" id="683260"/>
    <lineage>
        <taxon>Bacteria</taxon>
        <taxon>Bacillati</taxon>
        <taxon>Actinomycetota</taxon>
        <taxon>Actinomycetes</taxon>
        <taxon>Streptosporangiales</taxon>
        <taxon>Streptosporangiaceae</taxon>
        <taxon>Nonomuraea</taxon>
    </lineage>
</organism>
<evidence type="ECO:0000256" key="7">
    <source>
        <dbReference type="RuleBase" id="RU363032"/>
    </source>
</evidence>
<reference evidence="9 10" key="1">
    <citation type="submission" date="2016-10" db="EMBL/GenBank/DDBJ databases">
        <authorList>
            <person name="de Groot N.N."/>
        </authorList>
    </citation>
    <scope>NUCLEOTIDE SEQUENCE [LARGE SCALE GENOMIC DNA]</scope>
    <source>
        <strain evidence="9 10">CGMCC 4.5681</strain>
    </source>
</reference>
<evidence type="ECO:0000259" key="8">
    <source>
        <dbReference type="PROSITE" id="PS50928"/>
    </source>
</evidence>
<feature type="transmembrane region" description="Helical" evidence="7">
    <location>
        <begin position="130"/>
        <end position="150"/>
    </location>
</feature>
<evidence type="ECO:0000256" key="2">
    <source>
        <dbReference type="ARBA" id="ARBA00022448"/>
    </source>
</evidence>
<gene>
    <name evidence="9" type="ORF">SAMN05421874_10438</name>
</gene>
<dbReference type="PANTHER" id="PTHR32243:SF18">
    <property type="entry name" value="INNER MEMBRANE ABC TRANSPORTER PERMEASE PROTEIN YCJP"/>
    <property type="match status" value="1"/>
</dbReference>
<dbReference type="CDD" id="cd06261">
    <property type="entry name" value="TM_PBP2"/>
    <property type="match status" value="1"/>
</dbReference>
<keyword evidence="5 7" id="KW-1133">Transmembrane helix</keyword>
<evidence type="ECO:0000313" key="10">
    <source>
        <dbReference type="Proteomes" id="UP000198683"/>
    </source>
</evidence>
<keyword evidence="4 7" id="KW-0812">Transmembrane</keyword>
<sequence length="273" mass="29403">MTRHAARTAATLALLLIAVAFAGPFLWVLLASVQPEATLAAAPALTFSLDNFRAVLTWETIILPLINSIVISGSTAILTVVVAGLAAYPLSRYQLRFRRPFMLTLLFTTGLPVTAVLVPVYAMFFRFNLYGSVPAMVLFLTASSLPFSIWMMKNFMDGVPVSLEEAAWVDGAGWFQSLRAVVGPLMAPGIAVVAIFVFVGQWGNFFAPFVLLDAPEKQPAAVTVYTFFSQYGQVAYGQLAAFSILYTAPAVVLYVAVNKYLAGSFSFAGSVKG</sequence>
<dbReference type="STRING" id="683260.SAMN05421874_10438"/>
<feature type="transmembrane region" description="Helical" evidence="7">
    <location>
        <begin position="100"/>
        <end position="124"/>
    </location>
</feature>
<evidence type="ECO:0000256" key="5">
    <source>
        <dbReference type="ARBA" id="ARBA00022989"/>
    </source>
</evidence>
<dbReference type="SUPFAM" id="SSF161098">
    <property type="entry name" value="MetI-like"/>
    <property type="match status" value="1"/>
</dbReference>
<dbReference type="GO" id="GO:0055085">
    <property type="term" value="P:transmembrane transport"/>
    <property type="evidence" value="ECO:0007669"/>
    <property type="project" value="InterPro"/>
</dbReference>
<keyword evidence="10" id="KW-1185">Reference proteome</keyword>
<dbReference type="AlphaFoldDB" id="A0A1G8XKF6"/>
<keyword evidence="2 7" id="KW-0813">Transport</keyword>
<dbReference type="PANTHER" id="PTHR32243">
    <property type="entry name" value="MALTOSE TRANSPORT SYSTEM PERMEASE-RELATED"/>
    <property type="match status" value="1"/>
</dbReference>
<comment type="subcellular location">
    <subcellularLocation>
        <location evidence="1 7">Cell membrane</location>
        <topology evidence="1 7">Multi-pass membrane protein</topology>
    </subcellularLocation>
</comment>
<keyword evidence="9" id="KW-0762">Sugar transport</keyword>
<dbReference type="InterPro" id="IPR050901">
    <property type="entry name" value="BP-dep_ABC_trans_perm"/>
</dbReference>